<dbReference type="OrthoDB" id="9996331at2759"/>
<reference evidence="2 3" key="1">
    <citation type="submission" date="2019-03" db="EMBL/GenBank/DDBJ databases">
        <title>Single cell metagenomics reveals metabolic interactions within the superorganism composed of flagellate Streblomastix strix and complex community of Bacteroidetes bacteria on its surface.</title>
        <authorList>
            <person name="Treitli S.C."/>
            <person name="Kolisko M."/>
            <person name="Husnik F."/>
            <person name="Keeling P."/>
            <person name="Hampl V."/>
        </authorList>
    </citation>
    <scope>NUCLEOTIDE SEQUENCE [LARGE SCALE GENOMIC DNA]</scope>
    <source>
        <strain evidence="2">ST1C</strain>
    </source>
</reference>
<dbReference type="Gene3D" id="3.30.420.10">
    <property type="entry name" value="Ribonuclease H-like superfamily/Ribonuclease H"/>
    <property type="match status" value="1"/>
</dbReference>
<dbReference type="InterPro" id="IPR036397">
    <property type="entry name" value="RNaseH_sf"/>
</dbReference>
<dbReference type="Proteomes" id="UP000324800">
    <property type="component" value="Unassembled WGS sequence"/>
</dbReference>
<sequence>MKAKKMLRRERIGAGRRRTRISSSDSEIKLIKGEKGFQQDNAPCHASKFTKAALSKLHISVFEWPAKSPDLNIIENVWSDLSRKTYESGVPYTDKDALTGGIKAAWTRVSQIYIDDLVDGMYKRLSECIANNGLATHYGSVNLKVESKTCFR</sequence>
<dbReference type="InterPro" id="IPR038717">
    <property type="entry name" value="Tc1-like_DDE_dom"/>
</dbReference>
<dbReference type="EMBL" id="SNRW01005257">
    <property type="protein sequence ID" value="KAA6385461.1"/>
    <property type="molecule type" value="Genomic_DNA"/>
</dbReference>
<protein>
    <recommendedName>
        <fullName evidence="1">Tc1-like transposase DDE domain-containing protein</fullName>
    </recommendedName>
</protein>
<evidence type="ECO:0000313" key="2">
    <source>
        <dbReference type="EMBL" id="KAA6385461.1"/>
    </source>
</evidence>
<dbReference type="Pfam" id="PF13358">
    <property type="entry name" value="DDE_3"/>
    <property type="match status" value="1"/>
</dbReference>
<proteinExistence type="predicted"/>
<feature type="domain" description="Tc1-like transposase DDE" evidence="1">
    <location>
        <begin position="40"/>
        <end position="93"/>
    </location>
</feature>
<accession>A0A5J4VSC6</accession>
<organism evidence="2 3">
    <name type="scientific">Streblomastix strix</name>
    <dbReference type="NCBI Taxonomy" id="222440"/>
    <lineage>
        <taxon>Eukaryota</taxon>
        <taxon>Metamonada</taxon>
        <taxon>Preaxostyla</taxon>
        <taxon>Oxymonadida</taxon>
        <taxon>Streblomastigidae</taxon>
        <taxon>Streblomastix</taxon>
    </lineage>
</organism>
<dbReference type="GO" id="GO:0003676">
    <property type="term" value="F:nucleic acid binding"/>
    <property type="evidence" value="ECO:0007669"/>
    <property type="project" value="InterPro"/>
</dbReference>
<dbReference type="AlphaFoldDB" id="A0A5J4VSC6"/>
<evidence type="ECO:0000259" key="1">
    <source>
        <dbReference type="Pfam" id="PF13358"/>
    </source>
</evidence>
<evidence type="ECO:0000313" key="3">
    <source>
        <dbReference type="Proteomes" id="UP000324800"/>
    </source>
</evidence>
<comment type="caution">
    <text evidence="2">The sequence shown here is derived from an EMBL/GenBank/DDBJ whole genome shotgun (WGS) entry which is preliminary data.</text>
</comment>
<gene>
    <name evidence="2" type="ORF">EZS28_019015</name>
</gene>
<name>A0A5J4VSC6_9EUKA</name>